<dbReference type="RefSeq" id="WP_131340143.1">
    <property type="nucleotide sequence ID" value="NZ_SJJZ01000002.1"/>
</dbReference>
<dbReference type="AlphaFoldDB" id="A0A4R0HET9"/>
<sequence>MAGFVQIIEYRTSKPDEVAALLADYQAKREAEAEGPTPSRGMSCADRDEPGRYFSIIEFDSYEEAMENSQRADTTEFAEQMMALCDGPSKFYNLDQMALMEYR</sequence>
<evidence type="ECO:0000313" key="1">
    <source>
        <dbReference type="EMBL" id="TCC08578.1"/>
    </source>
</evidence>
<protein>
    <recommendedName>
        <fullName evidence="3">Antibiotic biosynthesis monooxygenase</fullName>
    </recommendedName>
</protein>
<organism evidence="1 2">
    <name type="scientific">Kribbella soli</name>
    <dbReference type="NCBI Taxonomy" id="1124743"/>
    <lineage>
        <taxon>Bacteria</taxon>
        <taxon>Bacillati</taxon>
        <taxon>Actinomycetota</taxon>
        <taxon>Actinomycetes</taxon>
        <taxon>Propionibacteriales</taxon>
        <taxon>Kribbellaceae</taxon>
        <taxon>Kribbella</taxon>
    </lineage>
</organism>
<gene>
    <name evidence="1" type="ORF">E0H45_22190</name>
</gene>
<accession>A0A4R0HET9</accession>
<evidence type="ECO:0008006" key="3">
    <source>
        <dbReference type="Google" id="ProtNLM"/>
    </source>
</evidence>
<dbReference type="Proteomes" id="UP000292346">
    <property type="component" value="Unassembled WGS sequence"/>
</dbReference>
<comment type="caution">
    <text evidence="1">The sequence shown here is derived from an EMBL/GenBank/DDBJ whole genome shotgun (WGS) entry which is preliminary data.</text>
</comment>
<dbReference type="EMBL" id="SJJZ01000002">
    <property type="protein sequence ID" value="TCC08578.1"/>
    <property type="molecule type" value="Genomic_DNA"/>
</dbReference>
<dbReference type="OrthoDB" id="3464514at2"/>
<keyword evidence="2" id="KW-1185">Reference proteome</keyword>
<reference evidence="1 2" key="1">
    <citation type="submission" date="2019-02" db="EMBL/GenBank/DDBJ databases">
        <title>Kribbella capetownensis sp. nov. and Kribbella speibonae sp. nov., isolated from soil.</title>
        <authorList>
            <person name="Curtis S.M."/>
            <person name="Norton I."/>
            <person name="Everest G.J."/>
            <person name="Meyers P.R."/>
        </authorList>
    </citation>
    <scope>NUCLEOTIDE SEQUENCE [LARGE SCALE GENOMIC DNA]</scope>
    <source>
        <strain evidence="1 2">KCTC 29219</strain>
    </source>
</reference>
<proteinExistence type="predicted"/>
<evidence type="ECO:0000313" key="2">
    <source>
        <dbReference type="Proteomes" id="UP000292346"/>
    </source>
</evidence>
<name>A0A4R0HET9_9ACTN</name>